<gene>
    <name evidence="1" type="primary">ORF15926</name>
</gene>
<evidence type="ECO:0000313" key="1">
    <source>
        <dbReference type="EMBL" id="CEK52216.1"/>
    </source>
</evidence>
<protein>
    <submittedName>
        <fullName evidence="1">Uncharacterized protein</fullName>
    </submittedName>
</protein>
<dbReference type="AlphaFoldDB" id="A0A0B6Y8P7"/>
<proteinExistence type="predicted"/>
<reference evidence="1" key="1">
    <citation type="submission" date="2014-12" db="EMBL/GenBank/DDBJ databases">
        <title>Insight into the proteome of Arion vulgaris.</title>
        <authorList>
            <person name="Aradska J."/>
            <person name="Bulat T."/>
            <person name="Smidak R."/>
            <person name="Sarate P."/>
            <person name="Gangsoo J."/>
            <person name="Sialana F."/>
            <person name="Bilban M."/>
            <person name="Lubec G."/>
        </authorList>
    </citation>
    <scope>NUCLEOTIDE SEQUENCE</scope>
    <source>
        <tissue evidence="1">Skin</tissue>
    </source>
</reference>
<feature type="non-terminal residue" evidence="1">
    <location>
        <position position="1"/>
    </location>
</feature>
<accession>A0A0B6Y8P7</accession>
<name>A0A0B6Y8P7_9EUPU</name>
<organism evidence="1">
    <name type="scientific">Arion vulgaris</name>
    <dbReference type="NCBI Taxonomy" id="1028688"/>
    <lineage>
        <taxon>Eukaryota</taxon>
        <taxon>Metazoa</taxon>
        <taxon>Spiralia</taxon>
        <taxon>Lophotrochozoa</taxon>
        <taxon>Mollusca</taxon>
        <taxon>Gastropoda</taxon>
        <taxon>Heterobranchia</taxon>
        <taxon>Euthyneura</taxon>
        <taxon>Panpulmonata</taxon>
        <taxon>Eupulmonata</taxon>
        <taxon>Stylommatophora</taxon>
        <taxon>Helicina</taxon>
        <taxon>Arionoidea</taxon>
        <taxon>Arionidae</taxon>
        <taxon>Arion</taxon>
    </lineage>
</organism>
<sequence length="49" mass="5758">AKGSRKNGRHWETLKGILLRQARNFGLNFMEEVHDRSAWNNYIQALCNI</sequence>
<dbReference type="EMBL" id="HACG01005351">
    <property type="protein sequence ID" value="CEK52216.1"/>
    <property type="molecule type" value="Transcribed_RNA"/>
</dbReference>